<dbReference type="OrthoDB" id="9809003at2"/>
<dbReference type="GO" id="GO:0003677">
    <property type="term" value="F:DNA binding"/>
    <property type="evidence" value="ECO:0007669"/>
    <property type="project" value="InterPro"/>
</dbReference>
<reference evidence="2 3" key="1">
    <citation type="journal article" date="2014" name="PLoS ONE">
        <title>The first complete genome sequence of the class fimbriimonadia in the phylum armatimonadetes.</title>
        <authorList>
            <person name="Hu Z.Y."/>
            <person name="Wang Y.Z."/>
            <person name="Im W.T."/>
            <person name="Wang S.Y."/>
            <person name="Zhao G.P."/>
            <person name="Zheng H.J."/>
            <person name="Quan Z.X."/>
        </authorList>
    </citation>
    <scope>NUCLEOTIDE SEQUENCE [LARGE SCALE GENOMIC DNA]</scope>
    <source>
        <strain evidence="2">Gsoil 348</strain>
    </source>
</reference>
<name>A0A068NLR3_FIMGI</name>
<keyword evidence="3" id="KW-1185">Reference proteome</keyword>
<protein>
    <recommendedName>
        <fullName evidence="1">SpoVT-AbrB domain-containing protein</fullName>
    </recommendedName>
</protein>
<proteinExistence type="predicted"/>
<organism evidence="2 3">
    <name type="scientific">Fimbriimonas ginsengisoli Gsoil 348</name>
    <dbReference type="NCBI Taxonomy" id="661478"/>
    <lineage>
        <taxon>Bacteria</taxon>
        <taxon>Bacillati</taxon>
        <taxon>Armatimonadota</taxon>
        <taxon>Fimbriimonadia</taxon>
        <taxon>Fimbriimonadales</taxon>
        <taxon>Fimbriimonadaceae</taxon>
        <taxon>Fimbriimonas</taxon>
    </lineage>
</organism>
<accession>A0A068NLR3</accession>
<dbReference type="EMBL" id="CP007139">
    <property type="protein sequence ID" value="AIE84416.1"/>
    <property type="molecule type" value="Genomic_DNA"/>
</dbReference>
<sequence length="86" mass="9587">MSLVILEEGSVPLPEDLAEEFGLHKGSPIQWERTEDGALKLRPAVSREEAVERLSGLLKPYLKQQGGGVDAFLRWREEDARLDGSL</sequence>
<dbReference type="KEGG" id="fgi:OP10G_1048"/>
<dbReference type="Proteomes" id="UP000027982">
    <property type="component" value="Chromosome"/>
</dbReference>
<dbReference type="AlphaFoldDB" id="A0A068NLR3"/>
<gene>
    <name evidence="2" type="ORF">OP10G_1048</name>
</gene>
<dbReference type="STRING" id="661478.OP10G_1048"/>
<dbReference type="Pfam" id="PF04014">
    <property type="entry name" value="MazE_antitoxin"/>
    <property type="match status" value="1"/>
</dbReference>
<dbReference type="RefSeq" id="WP_025226946.1">
    <property type="nucleotide sequence ID" value="NZ_CP007139.1"/>
</dbReference>
<dbReference type="InterPro" id="IPR007159">
    <property type="entry name" value="SpoVT-AbrB_dom"/>
</dbReference>
<dbReference type="HOGENOM" id="CLU_2493301_0_0_0"/>
<evidence type="ECO:0000259" key="1">
    <source>
        <dbReference type="Pfam" id="PF04014"/>
    </source>
</evidence>
<feature type="domain" description="SpoVT-AbrB" evidence="1">
    <location>
        <begin position="9"/>
        <end position="47"/>
    </location>
</feature>
<evidence type="ECO:0000313" key="3">
    <source>
        <dbReference type="Proteomes" id="UP000027982"/>
    </source>
</evidence>
<evidence type="ECO:0000313" key="2">
    <source>
        <dbReference type="EMBL" id="AIE84416.1"/>
    </source>
</evidence>